<evidence type="ECO:0000313" key="1">
    <source>
        <dbReference type="EMBL" id="OGC52833.1"/>
    </source>
</evidence>
<name>A0A1F4V881_UNCKA</name>
<accession>A0A1F4V881</accession>
<comment type="caution">
    <text evidence="1">The sequence shown here is derived from an EMBL/GenBank/DDBJ whole genome shotgun (WGS) entry which is preliminary data.</text>
</comment>
<dbReference type="STRING" id="1802620.A3D91_00415"/>
<protein>
    <submittedName>
        <fullName evidence="1">Uncharacterized protein</fullName>
    </submittedName>
</protein>
<dbReference type="Proteomes" id="UP000178127">
    <property type="component" value="Unassembled WGS sequence"/>
</dbReference>
<reference evidence="1 2" key="1">
    <citation type="journal article" date="2016" name="Nat. Commun.">
        <title>Thousands of microbial genomes shed light on interconnected biogeochemical processes in an aquifer system.</title>
        <authorList>
            <person name="Anantharaman K."/>
            <person name="Brown C.T."/>
            <person name="Hug L.A."/>
            <person name="Sharon I."/>
            <person name="Castelle C.J."/>
            <person name="Probst A.J."/>
            <person name="Thomas B.C."/>
            <person name="Singh A."/>
            <person name="Wilkins M.J."/>
            <person name="Karaoz U."/>
            <person name="Brodie E.L."/>
            <person name="Williams K.H."/>
            <person name="Hubbard S.S."/>
            <person name="Banfield J.F."/>
        </authorList>
    </citation>
    <scope>NUCLEOTIDE SEQUENCE [LARGE SCALE GENOMIC DNA]</scope>
</reference>
<sequence length="74" mass="8587">MKKLLLILISTFFTILAALYSSWLDVDESDYITEKTLAISRPFNDRIDIDFLRKLRKSKLNTDSPFESVDVSVE</sequence>
<dbReference type="EMBL" id="MEVD01000020">
    <property type="protein sequence ID" value="OGC52833.1"/>
    <property type="molecule type" value="Genomic_DNA"/>
</dbReference>
<evidence type="ECO:0000313" key="2">
    <source>
        <dbReference type="Proteomes" id="UP000178127"/>
    </source>
</evidence>
<organism evidence="1 2">
    <name type="scientific">candidate division WWE3 bacterium RIFCSPHIGHO2_02_FULL_38_14</name>
    <dbReference type="NCBI Taxonomy" id="1802620"/>
    <lineage>
        <taxon>Bacteria</taxon>
        <taxon>Katanobacteria</taxon>
    </lineage>
</organism>
<dbReference type="AlphaFoldDB" id="A0A1F4V881"/>
<gene>
    <name evidence="1" type="ORF">A3D91_00415</name>
</gene>
<proteinExistence type="predicted"/>